<evidence type="ECO:0000256" key="10">
    <source>
        <dbReference type="ARBA" id="ARBA00022989"/>
    </source>
</evidence>
<comment type="subcellular location">
    <subcellularLocation>
        <location evidence="1">Cell inner membrane</location>
        <topology evidence="1">Multi-pass membrane protein</topology>
    </subcellularLocation>
    <subcellularLocation>
        <location evidence="2">Cytoplasm</location>
    </subcellularLocation>
</comment>
<dbReference type="NCBIfam" id="TIGR00829">
    <property type="entry name" value="FRU"/>
    <property type="match status" value="1"/>
</dbReference>
<dbReference type="InterPro" id="IPR006327">
    <property type="entry name" value="PTS_IIC_fruc"/>
</dbReference>
<dbReference type="GO" id="GO:0090563">
    <property type="term" value="F:protein-phosphocysteine-sugar phosphotransferase activity"/>
    <property type="evidence" value="ECO:0007669"/>
    <property type="project" value="TreeGrafter"/>
</dbReference>
<dbReference type="GO" id="GO:0005886">
    <property type="term" value="C:plasma membrane"/>
    <property type="evidence" value="ECO:0007669"/>
    <property type="project" value="UniProtKB-SubCell"/>
</dbReference>
<dbReference type="RefSeq" id="WP_249287173.1">
    <property type="nucleotide sequence ID" value="NZ_JACRWC010000095.1"/>
</dbReference>
<dbReference type="InterPro" id="IPR002178">
    <property type="entry name" value="PTS_EIIA_type-2_dom"/>
</dbReference>
<dbReference type="InterPro" id="IPR003352">
    <property type="entry name" value="PTS_EIIC"/>
</dbReference>
<dbReference type="Pfam" id="PF00359">
    <property type="entry name" value="PTS_EIIA_2"/>
    <property type="match status" value="1"/>
</dbReference>
<evidence type="ECO:0000313" key="17">
    <source>
        <dbReference type="Proteomes" id="UP000644115"/>
    </source>
</evidence>
<keyword evidence="11 12" id="KW-0472">Membrane</keyword>
<keyword evidence="5" id="KW-0597">Phosphoprotein</keyword>
<evidence type="ECO:0000256" key="8">
    <source>
        <dbReference type="ARBA" id="ARBA00022683"/>
    </source>
</evidence>
<keyword evidence="10 12" id="KW-1133">Transmembrane helix</keyword>
<proteinExistence type="predicted"/>
<feature type="transmembrane region" description="Helical" evidence="12">
    <location>
        <begin position="308"/>
        <end position="328"/>
    </location>
</feature>
<feature type="transmembrane region" description="Helical" evidence="12">
    <location>
        <begin position="521"/>
        <end position="543"/>
    </location>
</feature>
<feature type="transmembrane region" description="Helical" evidence="12">
    <location>
        <begin position="378"/>
        <end position="398"/>
    </location>
</feature>
<dbReference type="GO" id="GO:0009401">
    <property type="term" value="P:phosphoenolpyruvate-dependent sugar phosphotransferase system"/>
    <property type="evidence" value="ECO:0007669"/>
    <property type="project" value="UniProtKB-KW"/>
</dbReference>
<dbReference type="Pfam" id="PF02302">
    <property type="entry name" value="PTS_IIB"/>
    <property type="match status" value="1"/>
</dbReference>
<feature type="domain" description="PTS EIIC type-2" evidence="15">
    <location>
        <begin position="300"/>
        <end position="650"/>
    </location>
</feature>
<dbReference type="InterPro" id="IPR013011">
    <property type="entry name" value="PTS_EIIB_2"/>
</dbReference>
<evidence type="ECO:0000259" key="14">
    <source>
        <dbReference type="PROSITE" id="PS51099"/>
    </source>
</evidence>
<dbReference type="NCBIfam" id="TIGR00848">
    <property type="entry name" value="fruA"/>
    <property type="match status" value="1"/>
</dbReference>
<evidence type="ECO:0000256" key="12">
    <source>
        <dbReference type="SAM" id="Phobius"/>
    </source>
</evidence>
<dbReference type="PROSITE" id="PS51094">
    <property type="entry name" value="PTS_EIIA_TYPE_2"/>
    <property type="match status" value="1"/>
</dbReference>
<feature type="transmembrane region" description="Helical" evidence="12">
    <location>
        <begin position="438"/>
        <end position="464"/>
    </location>
</feature>
<feature type="transmembrane region" description="Helical" evidence="12">
    <location>
        <begin position="404"/>
        <end position="426"/>
    </location>
</feature>
<dbReference type="Pfam" id="PF02378">
    <property type="entry name" value="PTS_EIIC"/>
    <property type="match status" value="1"/>
</dbReference>
<dbReference type="GO" id="GO:0005737">
    <property type="term" value="C:cytoplasm"/>
    <property type="evidence" value="ECO:0007669"/>
    <property type="project" value="UniProtKB-SubCell"/>
</dbReference>
<feature type="domain" description="PTS EIIB type-2" evidence="14">
    <location>
        <begin position="178"/>
        <end position="273"/>
    </location>
</feature>
<dbReference type="InterPro" id="IPR050864">
    <property type="entry name" value="Bacterial_PTS_Sugar_Transport"/>
</dbReference>
<dbReference type="InterPro" id="IPR003353">
    <property type="entry name" value="PTS_IIB_fruc"/>
</dbReference>
<keyword evidence="7" id="KW-0808">Transferase</keyword>
<evidence type="ECO:0000256" key="4">
    <source>
        <dbReference type="ARBA" id="ARBA00022475"/>
    </source>
</evidence>
<keyword evidence="4" id="KW-1003">Cell membrane</keyword>
<dbReference type="GO" id="GO:0022877">
    <property type="term" value="F:protein-N(PI)-phosphohistidine-fructose phosphotransferase system transporter activity"/>
    <property type="evidence" value="ECO:0007669"/>
    <property type="project" value="InterPro"/>
</dbReference>
<evidence type="ECO:0000256" key="11">
    <source>
        <dbReference type="ARBA" id="ARBA00023136"/>
    </source>
</evidence>
<dbReference type="CDD" id="cd05569">
    <property type="entry name" value="PTS_IIB_fructose"/>
    <property type="match status" value="1"/>
</dbReference>
<dbReference type="Proteomes" id="UP000644115">
    <property type="component" value="Unassembled WGS sequence"/>
</dbReference>
<accession>A0A923ND15</accession>
<dbReference type="InterPro" id="IPR016152">
    <property type="entry name" value="PTrfase/Anion_transptr"/>
</dbReference>
<organism evidence="16 17">
    <name type="scientific">Lentihominibacter faecis</name>
    <dbReference type="NCBI Taxonomy" id="2764712"/>
    <lineage>
        <taxon>Bacteria</taxon>
        <taxon>Bacillati</taxon>
        <taxon>Bacillota</taxon>
        <taxon>Clostridia</taxon>
        <taxon>Peptostreptococcales</taxon>
        <taxon>Anaerovoracaceae</taxon>
        <taxon>Lentihominibacter</taxon>
    </lineage>
</organism>
<dbReference type="CDD" id="cd00211">
    <property type="entry name" value="PTS_IIA_fru"/>
    <property type="match status" value="1"/>
</dbReference>
<feature type="transmembrane region" description="Helical" evidence="12">
    <location>
        <begin position="619"/>
        <end position="640"/>
    </location>
</feature>
<evidence type="ECO:0000259" key="15">
    <source>
        <dbReference type="PROSITE" id="PS51104"/>
    </source>
</evidence>
<name>A0A923ND15_9FIRM</name>
<dbReference type="Gene3D" id="3.40.50.2300">
    <property type="match status" value="1"/>
</dbReference>
<dbReference type="InterPro" id="IPR004715">
    <property type="entry name" value="PTS_IIA_fruc"/>
</dbReference>
<dbReference type="SUPFAM" id="SSF55804">
    <property type="entry name" value="Phoshotransferase/anion transport protein"/>
    <property type="match status" value="1"/>
</dbReference>
<dbReference type="FunFam" id="3.40.930.10:FF:000009">
    <property type="entry name" value="PTS system, fructose specific IIABC component"/>
    <property type="match status" value="1"/>
</dbReference>
<dbReference type="Gene3D" id="3.40.930.10">
    <property type="entry name" value="Mannitol-specific EII, Chain A"/>
    <property type="match status" value="1"/>
</dbReference>
<keyword evidence="8" id="KW-0598">Phosphotransferase system</keyword>
<keyword evidence="6 16" id="KW-0762">Sugar transport</keyword>
<reference evidence="16" key="1">
    <citation type="submission" date="2020-08" db="EMBL/GenBank/DDBJ databases">
        <authorList>
            <person name="Liu C."/>
            <person name="Sun Q."/>
        </authorList>
    </citation>
    <scope>NUCLEOTIDE SEQUENCE</scope>
    <source>
        <strain evidence="16">BX16</strain>
    </source>
</reference>
<feature type="domain" description="PTS EIIA type-2" evidence="13">
    <location>
        <begin position="5"/>
        <end position="148"/>
    </location>
</feature>
<comment type="caution">
    <text evidence="16">The sequence shown here is derived from an EMBL/GenBank/DDBJ whole genome shotgun (WGS) entry which is preliminary data.</text>
</comment>
<dbReference type="EMBL" id="JACRWC010000095">
    <property type="protein sequence ID" value="MBC5999793.1"/>
    <property type="molecule type" value="Genomic_DNA"/>
</dbReference>
<dbReference type="FunFam" id="3.40.50.2300:FF:000014">
    <property type="entry name" value="PTS system fructose-like transporter subunit IIB"/>
    <property type="match status" value="1"/>
</dbReference>
<dbReference type="NCBIfam" id="TIGR01427">
    <property type="entry name" value="PTS_IIC_fructo"/>
    <property type="match status" value="1"/>
</dbReference>
<protein>
    <submittedName>
        <fullName evidence="16">PTS sugar transporter subunit IIA</fullName>
    </submittedName>
</protein>
<evidence type="ECO:0000256" key="2">
    <source>
        <dbReference type="ARBA" id="ARBA00004496"/>
    </source>
</evidence>
<evidence type="ECO:0000313" key="16">
    <source>
        <dbReference type="EMBL" id="MBC5999793.1"/>
    </source>
</evidence>
<evidence type="ECO:0000256" key="9">
    <source>
        <dbReference type="ARBA" id="ARBA00022692"/>
    </source>
</evidence>
<dbReference type="PANTHER" id="PTHR30505">
    <property type="entry name" value="FRUCTOSE-LIKE PERMEASE"/>
    <property type="match status" value="1"/>
</dbReference>
<evidence type="ECO:0000256" key="3">
    <source>
        <dbReference type="ARBA" id="ARBA00022448"/>
    </source>
</evidence>
<dbReference type="InterPro" id="IPR013014">
    <property type="entry name" value="PTS_EIIC_2"/>
</dbReference>
<dbReference type="GO" id="GO:0005351">
    <property type="term" value="F:carbohydrate:proton symporter activity"/>
    <property type="evidence" value="ECO:0007669"/>
    <property type="project" value="InterPro"/>
</dbReference>
<dbReference type="SUPFAM" id="SSF52794">
    <property type="entry name" value="PTS system IIB component-like"/>
    <property type="match status" value="1"/>
</dbReference>
<keyword evidence="17" id="KW-1185">Reference proteome</keyword>
<feature type="transmembrane region" description="Helical" evidence="12">
    <location>
        <begin position="581"/>
        <end position="599"/>
    </location>
</feature>
<dbReference type="AlphaFoldDB" id="A0A923ND15"/>
<gene>
    <name evidence="16" type="ORF">H8876_07245</name>
</gene>
<evidence type="ECO:0000256" key="6">
    <source>
        <dbReference type="ARBA" id="ARBA00022597"/>
    </source>
</evidence>
<keyword evidence="3" id="KW-0813">Transport</keyword>
<sequence>MRITNLLDKNAILLNADISDKKTAINTLIEMHDKAGNLSDKEKYKEGIFAREAESTTAVGEGIAIPHAKSSAVKRPGLAAMTVPNGIEYGAPDGKPSNLFFMIAAPEDGDLHLEVLSRLMTLLMDLDLRKKLLSAQTADEFLHMIDEAEEAKFGAESEHDKKKETAAEMDHEDERYRIVAVTACPTGIAHTYMAAEALEQKAKELGVSIKVETNGSGGAKNVLTPQEIQEADGVIVAADKNVEMVRFDGKPVIMTNVSKGINEPEVLIQAVIDGKAPQYTYQGGKTTESNVSEETAGRQIYKHLMNGVSYMLPFVIGGGIMIAVAFLIDTIAGAPKDSTFGTYTAAAAFFKTIGGYAFSFMLPVLAGYIARSIADRPGLAVGFVGGYIATIGCTFGAITGDSTAVSGFLGALIAGFAGGYIVLLLKKIFSFLPKSVESMLPVLILPLLGIIIMGLFMCAINPAVGALNQWITDALNSMGETSKIILGCIVAGMMAVDMGGPFNKAAYVFGTAAITTGGFDIMAAVMIGGMVPPIAIALCATFFKKKWTEAELKSAPVNYIMGLCFITEGAIPYAAADPLRVIPSCIAGSAVAGGLSMAFGCTLRAPHGGIFVFPVVGNVLFYVMALAAGALVGMILLALLKKNIATQEKGGK</sequence>
<dbReference type="PROSITE" id="PS51099">
    <property type="entry name" value="PTS_EIIB_TYPE_2"/>
    <property type="match status" value="1"/>
</dbReference>
<dbReference type="PANTHER" id="PTHR30505:SF28">
    <property type="entry name" value="PTS SYSTEM 2-O-ALPHA-MANNOSYL-D-GLYCERATE-SPECIFIC EIIABC COMPONENT"/>
    <property type="match status" value="1"/>
</dbReference>
<dbReference type="PROSITE" id="PS51104">
    <property type="entry name" value="PTS_EIIC_TYPE_2"/>
    <property type="match status" value="1"/>
</dbReference>
<evidence type="ECO:0000256" key="7">
    <source>
        <dbReference type="ARBA" id="ARBA00022679"/>
    </source>
</evidence>
<evidence type="ECO:0000256" key="1">
    <source>
        <dbReference type="ARBA" id="ARBA00004429"/>
    </source>
</evidence>
<dbReference type="InterPro" id="IPR036095">
    <property type="entry name" value="PTS_EIIB-like_sf"/>
</dbReference>
<feature type="transmembrane region" description="Helical" evidence="12">
    <location>
        <begin position="340"/>
        <end position="366"/>
    </location>
</feature>
<dbReference type="InterPro" id="IPR003501">
    <property type="entry name" value="PTS_EIIB_2/3"/>
</dbReference>
<dbReference type="PROSITE" id="PS00372">
    <property type="entry name" value="PTS_EIIA_TYPE_2_HIS"/>
    <property type="match status" value="1"/>
</dbReference>
<keyword evidence="9 12" id="KW-0812">Transmembrane</keyword>
<evidence type="ECO:0000259" key="13">
    <source>
        <dbReference type="PROSITE" id="PS51094"/>
    </source>
</evidence>
<evidence type="ECO:0000256" key="5">
    <source>
        <dbReference type="ARBA" id="ARBA00022553"/>
    </source>
</evidence>